<protein>
    <recommendedName>
        <fullName evidence="3">PEP-CTERM protein-sorting domain-containing protein</fullName>
    </recommendedName>
</protein>
<comment type="caution">
    <text evidence="1">The sequence shown here is derived from an EMBL/GenBank/DDBJ whole genome shotgun (WGS) entry which is preliminary data.</text>
</comment>
<name>A0A5C5ZSH9_9BACT</name>
<dbReference type="Proteomes" id="UP000315440">
    <property type="component" value="Unassembled WGS sequence"/>
</dbReference>
<dbReference type="EMBL" id="SJPQ01000001">
    <property type="protein sequence ID" value="TWT90494.1"/>
    <property type="molecule type" value="Genomic_DNA"/>
</dbReference>
<reference evidence="1 2" key="1">
    <citation type="submission" date="2019-02" db="EMBL/GenBank/DDBJ databases">
        <title>Deep-cultivation of Planctomycetes and their phenomic and genomic characterization uncovers novel biology.</title>
        <authorList>
            <person name="Wiegand S."/>
            <person name="Jogler M."/>
            <person name="Boedeker C."/>
            <person name="Pinto D."/>
            <person name="Vollmers J."/>
            <person name="Rivas-Marin E."/>
            <person name="Kohn T."/>
            <person name="Peeters S.H."/>
            <person name="Heuer A."/>
            <person name="Rast P."/>
            <person name="Oberbeckmann S."/>
            <person name="Bunk B."/>
            <person name="Jeske O."/>
            <person name="Meyerdierks A."/>
            <person name="Storesund J.E."/>
            <person name="Kallscheuer N."/>
            <person name="Luecker S."/>
            <person name="Lage O.M."/>
            <person name="Pohl T."/>
            <person name="Merkel B.J."/>
            <person name="Hornburger P."/>
            <person name="Mueller R.-W."/>
            <person name="Bruemmer F."/>
            <person name="Labrenz M."/>
            <person name="Spormann A.M."/>
            <person name="Op Den Camp H."/>
            <person name="Overmann J."/>
            <person name="Amann R."/>
            <person name="Jetten M.S.M."/>
            <person name="Mascher T."/>
            <person name="Medema M.H."/>
            <person name="Devos D.P."/>
            <person name="Kaster A.-K."/>
            <person name="Ovreas L."/>
            <person name="Rohde M."/>
            <person name="Galperin M.Y."/>
            <person name="Jogler C."/>
        </authorList>
    </citation>
    <scope>NUCLEOTIDE SEQUENCE [LARGE SCALE GENOMIC DNA]</scope>
    <source>
        <strain evidence="1 2">Mal64</strain>
    </source>
</reference>
<evidence type="ECO:0000313" key="1">
    <source>
        <dbReference type="EMBL" id="TWT90494.1"/>
    </source>
</evidence>
<evidence type="ECO:0000313" key="2">
    <source>
        <dbReference type="Proteomes" id="UP000315440"/>
    </source>
</evidence>
<sequence>MNHTTTNRTSQALTIKDPFQRNTNMLSHLNTIRFVAFSAALCLPLFAQAIVVEDFESYATGDLQTVGAPTWTVENAGDSTVGSEGGNQYLAFGGTDDWRHSYRASNASILDTGSLSFRVYAEDEATDQAIGLTDSSEEIDWYGDYGPYIRITDDTAAGAGVVSLDTRDGGAFVDDIATLNIGQWYDIRLDINTAGGDAGLGGFDIYLDDNLVYSSADFRRAFGAPLDNVLLMGGSGIGQTVRVDDIEIEGVVLLPGDTDGDGVLELEDDYGPIRDNFQKNVSGRSEGDLDLSGKVDFLDFREWKTAYLGAGFSLAGVDLSFATVPEPGALSVALSAVLAGAIARRRRNG</sequence>
<keyword evidence="2" id="KW-1185">Reference proteome</keyword>
<organism evidence="1 2">
    <name type="scientific">Pseudobythopirellula maris</name>
    <dbReference type="NCBI Taxonomy" id="2527991"/>
    <lineage>
        <taxon>Bacteria</taxon>
        <taxon>Pseudomonadati</taxon>
        <taxon>Planctomycetota</taxon>
        <taxon>Planctomycetia</taxon>
        <taxon>Pirellulales</taxon>
        <taxon>Lacipirellulaceae</taxon>
        <taxon>Pseudobythopirellula</taxon>
    </lineage>
</organism>
<dbReference type="AlphaFoldDB" id="A0A5C5ZSH9"/>
<gene>
    <name evidence="1" type="ORF">Mal64_08850</name>
</gene>
<evidence type="ECO:0008006" key="3">
    <source>
        <dbReference type="Google" id="ProtNLM"/>
    </source>
</evidence>
<accession>A0A5C5ZSH9</accession>
<dbReference type="RefSeq" id="WP_197525443.1">
    <property type="nucleotide sequence ID" value="NZ_SJPQ01000001.1"/>
</dbReference>
<proteinExistence type="predicted"/>